<feature type="compositionally biased region" description="Pro residues" evidence="1">
    <location>
        <begin position="1"/>
        <end position="19"/>
    </location>
</feature>
<name>A0A1Y2D0Z5_9FUNG</name>
<dbReference type="AlphaFoldDB" id="A0A1Y2D0Z5"/>
<evidence type="ECO:0000256" key="1">
    <source>
        <dbReference type="SAM" id="MobiDB-lite"/>
    </source>
</evidence>
<sequence length="221" mass="24399">PFPPKRPFSPIPNLPPTSLPTPTVHSLQIRPKSNAHKPRRNISPRLPHFDSWTKIAGNYRLMVSRLDSPPHEAPVLARTVFEITPFDRDVDTFGNVVRYGSRFRLTAVVAGREVVYNSLPGGGEGNQSLVLSEDVWGMASAFVLDPVTRIAERNDVYADPVLEGDGFKLTCVLGKRIVASLRERKLMTLLAGDVYSVISASVTGSYLLPSAMNWSFVSVDR</sequence>
<protein>
    <submittedName>
        <fullName evidence="2">Uncharacterized protein</fullName>
    </submittedName>
</protein>
<feature type="region of interest" description="Disordered" evidence="1">
    <location>
        <begin position="1"/>
        <end position="43"/>
    </location>
</feature>
<feature type="compositionally biased region" description="Basic residues" evidence="1">
    <location>
        <begin position="33"/>
        <end position="42"/>
    </location>
</feature>
<reference evidence="2 3" key="1">
    <citation type="submission" date="2016-07" db="EMBL/GenBank/DDBJ databases">
        <title>Pervasive Adenine N6-methylation of Active Genes in Fungi.</title>
        <authorList>
            <consortium name="DOE Joint Genome Institute"/>
            <person name="Mondo S.J."/>
            <person name="Dannebaum R.O."/>
            <person name="Kuo R.C."/>
            <person name="Labutti K."/>
            <person name="Haridas S."/>
            <person name="Kuo A."/>
            <person name="Salamov A."/>
            <person name="Ahrendt S.R."/>
            <person name="Lipzen A."/>
            <person name="Sullivan W."/>
            <person name="Andreopoulos W.B."/>
            <person name="Clum A."/>
            <person name="Lindquist E."/>
            <person name="Daum C."/>
            <person name="Ramamoorthy G.K."/>
            <person name="Gryganskyi A."/>
            <person name="Culley D."/>
            <person name="Magnuson J.K."/>
            <person name="James T.Y."/>
            <person name="O'Malley M.A."/>
            <person name="Stajich J.E."/>
            <person name="Spatafora J.W."/>
            <person name="Visel A."/>
            <person name="Grigoriev I.V."/>
        </authorList>
    </citation>
    <scope>NUCLEOTIDE SEQUENCE [LARGE SCALE GENOMIC DNA]</scope>
    <source>
        <strain evidence="2 3">JEL800</strain>
    </source>
</reference>
<gene>
    <name evidence="2" type="ORF">BCR33DRAFT_711364</name>
</gene>
<evidence type="ECO:0000313" key="2">
    <source>
        <dbReference type="EMBL" id="ORY52953.1"/>
    </source>
</evidence>
<dbReference type="OrthoDB" id="2101420at2759"/>
<keyword evidence="3" id="KW-1185">Reference proteome</keyword>
<dbReference type="EMBL" id="MCGO01000002">
    <property type="protein sequence ID" value="ORY52953.1"/>
    <property type="molecule type" value="Genomic_DNA"/>
</dbReference>
<proteinExistence type="predicted"/>
<comment type="caution">
    <text evidence="2">The sequence shown here is derived from an EMBL/GenBank/DDBJ whole genome shotgun (WGS) entry which is preliminary data.</text>
</comment>
<accession>A0A1Y2D0Z5</accession>
<feature type="non-terminal residue" evidence="2">
    <location>
        <position position="1"/>
    </location>
</feature>
<evidence type="ECO:0000313" key="3">
    <source>
        <dbReference type="Proteomes" id="UP000193642"/>
    </source>
</evidence>
<organism evidence="2 3">
    <name type="scientific">Rhizoclosmatium globosum</name>
    <dbReference type="NCBI Taxonomy" id="329046"/>
    <lineage>
        <taxon>Eukaryota</taxon>
        <taxon>Fungi</taxon>
        <taxon>Fungi incertae sedis</taxon>
        <taxon>Chytridiomycota</taxon>
        <taxon>Chytridiomycota incertae sedis</taxon>
        <taxon>Chytridiomycetes</taxon>
        <taxon>Chytridiales</taxon>
        <taxon>Chytriomycetaceae</taxon>
        <taxon>Rhizoclosmatium</taxon>
    </lineage>
</organism>
<dbReference type="Proteomes" id="UP000193642">
    <property type="component" value="Unassembled WGS sequence"/>
</dbReference>